<feature type="region of interest" description="Disordered" evidence="1">
    <location>
        <begin position="104"/>
        <end position="137"/>
    </location>
</feature>
<organism evidence="2 3">
    <name type="scientific">Brachybacterium nesterenkovii</name>
    <dbReference type="NCBI Taxonomy" id="47847"/>
    <lineage>
        <taxon>Bacteria</taxon>
        <taxon>Bacillati</taxon>
        <taxon>Actinomycetota</taxon>
        <taxon>Actinomycetes</taxon>
        <taxon>Micrococcales</taxon>
        <taxon>Dermabacteraceae</taxon>
        <taxon>Brachybacterium</taxon>
    </lineage>
</organism>
<accession>A0A1X6WYT2</accession>
<gene>
    <name evidence="2" type="ORF">FM110_06015</name>
</gene>
<keyword evidence="3" id="KW-1185">Reference proteome</keyword>
<proteinExistence type="predicted"/>
<sequence length="137" mass="14609">MTAALPRSPRASSTSDPGRMDPYSDQPGAAPGSTAVLDRETKEREEVADPGDHDRFAHYVRKDRITKATLEGTPVIALCGKVWVPGRDPSKYPVCPECKEIYEGLRDPQDGEGSGGKGDGSDGGGRGGFRGFFGGRR</sequence>
<feature type="compositionally biased region" description="Gly residues" evidence="1">
    <location>
        <begin position="112"/>
        <end position="137"/>
    </location>
</feature>
<evidence type="ECO:0000313" key="3">
    <source>
        <dbReference type="Proteomes" id="UP000195981"/>
    </source>
</evidence>
<protein>
    <recommendedName>
        <fullName evidence="4">DUF3039 domain-containing protein</fullName>
    </recommendedName>
</protein>
<evidence type="ECO:0000256" key="1">
    <source>
        <dbReference type="SAM" id="MobiDB-lite"/>
    </source>
</evidence>
<dbReference type="InterPro" id="IPR021400">
    <property type="entry name" value="DUF3039"/>
</dbReference>
<feature type="region of interest" description="Disordered" evidence="1">
    <location>
        <begin position="1"/>
        <end position="54"/>
    </location>
</feature>
<dbReference type="EMBL" id="FWFG01000052">
    <property type="protein sequence ID" value="SLM90997.1"/>
    <property type="molecule type" value="Genomic_DNA"/>
</dbReference>
<dbReference type="Proteomes" id="UP000195981">
    <property type="component" value="Unassembled WGS sequence"/>
</dbReference>
<feature type="compositionally biased region" description="Basic and acidic residues" evidence="1">
    <location>
        <begin position="37"/>
        <end position="54"/>
    </location>
</feature>
<evidence type="ECO:0008006" key="4">
    <source>
        <dbReference type="Google" id="ProtNLM"/>
    </source>
</evidence>
<name>A0A1X6WYT2_9MICO</name>
<dbReference type="Pfam" id="PF11238">
    <property type="entry name" value="DUF3039"/>
    <property type="match status" value="1"/>
</dbReference>
<dbReference type="RefSeq" id="WP_087103607.1">
    <property type="nucleotide sequence ID" value="NZ_FWFG01000052.1"/>
</dbReference>
<reference evidence="2 3" key="1">
    <citation type="submission" date="2017-02" db="EMBL/GenBank/DDBJ databases">
        <authorList>
            <person name="Peterson S.W."/>
        </authorList>
    </citation>
    <scope>NUCLEOTIDE SEQUENCE [LARGE SCALE GENOMIC DNA]</scope>
    <source>
        <strain evidence="2 3">CIP104813</strain>
    </source>
</reference>
<dbReference type="AlphaFoldDB" id="A0A1X6WYT2"/>
<evidence type="ECO:0000313" key="2">
    <source>
        <dbReference type="EMBL" id="SLM90997.1"/>
    </source>
</evidence>